<dbReference type="GO" id="GO:0004493">
    <property type="term" value="F:methylmalonyl-CoA epimerase activity"/>
    <property type="evidence" value="ECO:0007669"/>
    <property type="project" value="TreeGrafter"/>
</dbReference>
<dbReference type="InterPro" id="IPR037523">
    <property type="entry name" value="VOC_core"/>
</dbReference>
<dbReference type="GO" id="GO:0046872">
    <property type="term" value="F:metal ion binding"/>
    <property type="evidence" value="ECO:0007669"/>
    <property type="project" value="UniProtKB-KW"/>
</dbReference>
<feature type="domain" description="VOC" evidence="2">
    <location>
        <begin position="5"/>
        <end position="135"/>
    </location>
</feature>
<accession>A0A0B7HI34</accession>
<evidence type="ECO:0000256" key="1">
    <source>
        <dbReference type="ARBA" id="ARBA00022723"/>
    </source>
</evidence>
<gene>
    <name evidence="3" type="ORF">CCAN12_760049</name>
</gene>
<proteinExistence type="predicted"/>
<dbReference type="Gene3D" id="3.10.180.10">
    <property type="entry name" value="2,3-Dihydroxybiphenyl 1,2-Dioxygenase, domain 1"/>
    <property type="match status" value="1"/>
</dbReference>
<reference evidence="3 4" key="1">
    <citation type="submission" date="2015-01" db="EMBL/GenBank/DDBJ databases">
        <authorList>
            <person name="Xiang T."/>
            <person name="Song Y."/>
            <person name="Huang L."/>
            <person name="Wang B."/>
            <person name="Wu P."/>
        </authorList>
    </citation>
    <scope>NUCLEOTIDE SEQUENCE [LARGE SCALE GENOMIC DNA]</scope>
    <source>
        <strain evidence="3 4">Cc12</strain>
    </source>
</reference>
<dbReference type="AlphaFoldDB" id="A0A0B7HI34"/>
<dbReference type="InterPro" id="IPR029068">
    <property type="entry name" value="Glyas_Bleomycin-R_OHBP_Dase"/>
</dbReference>
<dbReference type="SUPFAM" id="SSF54593">
    <property type="entry name" value="Glyoxalase/Bleomycin resistance protein/Dihydroxybiphenyl dioxygenase"/>
    <property type="match status" value="1"/>
</dbReference>
<dbReference type="PANTHER" id="PTHR43048">
    <property type="entry name" value="METHYLMALONYL-COA EPIMERASE"/>
    <property type="match status" value="1"/>
</dbReference>
<protein>
    <submittedName>
        <fullName evidence="3">Lactoylglutathione lyase</fullName>
    </submittedName>
</protein>
<dbReference type="PROSITE" id="PS51819">
    <property type="entry name" value="VOC"/>
    <property type="match status" value="1"/>
</dbReference>
<evidence type="ECO:0000313" key="4">
    <source>
        <dbReference type="Proteomes" id="UP000044026"/>
    </source>
</evidence>
<evidence type="ECO:0000313" key="3">
    <source>
        <dbReference type="EMBL" id="CEN39391.1"/>
    </source>
</evidence>
<dbReference type="InterPro" id="IPR051785">
    <property type="entry name" value="MMCE/EMCE_epimerase"/>
</dbReference>
<keyword evidence="1" id="KW-0479">Metal-binding</keyword>
<evidence type="ECO:0000259" key="2">
    <source>
        <dbReference type="PROSITE" id="PS51819"/>
    </source>
</evidence>
<dbReference type="GO" id="GO:0016829">
    <property type="term" value="F:lyase activity"/>
    <property type="evidence" value="ECO:0007669"/>
    <property type="project" value="UniProtKB-KW"/>
</dbReference>
<sequence>MIIMKLHHYGYAVKSIEKSLKEFEKLGYVAESEVITDVVQRVNLLFVNNGSDHLIELVAPIDEKIESPVTKILKKNGATLYHICYEVESIEETINDLKSKRYMVLLNPTPAVAFNNRRISFLYNPNLGLIEILEK</sequence>
<dbReference type="PANTHER" id="PTHR43048:SF3">
    <property type="entry name" value="METHYLMALONYL-COA EPIMERASE, MITOCHONDRIAL"/>
    <property type="match status" value="1"/>
</dbReference>
<dbReference type="EMBL" id="CDOE01000074">
    <property type="protein sequence ID" value="CEN39391.1"/>
    <property type="molecule type" value="Genomic_DNA"/>
</dbReference>
<dbReference type="Pfam" id="PF13669">
    <property type="entry name" value="Glyoxalase_4"/>
    <property type="match status" value="1"/>
</dbReference>
<dbReference type="Proteomes" id="UP000044026">
    <property type="component" value="Unassembled WGS sequence"/>
</dbReference>
<dbReference type="GO" id="GO:0046491">
    <property type="term" value="P:L-methylmalonyl-CoA metabolic process"/>
    <property type="evidence" value="ECO:0007669"/>
    <property type="project" value="TreeGrafter"/>
</dbReference>
<name>A0A0B7HI34_9FLAO</name>
<keyword evidence="3" id="KW-0456">Lyase</keyword>
<organism evidence="3 4">
    <name type="scientific">Capnocytophaga canimorsus</name>
    <dbReference type="NCBI Taxonomy" id="28188"/>
    <lineage>
        <taxon>Bacteria</taxon>
        <taxon>Pseudomonadati</taxon>
        <taxon>Bacteroidota</taxon>
        <taxon>Flavobacteriia</taxon>
        <taxon>Flavobacteriales</taxon>
        <taxon>Flavobacteriaceae</taxon>
        <taxon>Capnocytophaga</taxon>
    </lineage>
</organism>